<dbReference type="PROSITE" id="PS51318">
    <property type="entry name" value="TAT"/>
    <property type="match status" value="1"/>
</dbReference>
<dbReference type="Gene3D" id="3.30.230.10">
    <property type="match status" value="1"/>
</dbReference>
<dbReference type="SUPFAM" id="SSF55060">
    <property type="entry name" value="GHMP Kinase, C-terminal domain"/>
    <property type="match status" value="1"/>
</dbReference>
<evidence type="ECO:0000256" key="3">
    <source>
        <dbReference type="ARBA" id="ARBA00022777"/>
    </source>
</evidence>
<dbReference type="KEGG" id="mpp:MICPUCDRAFT_53244"/>
<feature type="region of interest" description="Disordered" evidence="5">
    <location>
        <begin position="1"/>
        <end position="59"/>
    </location>
</feature>
<dbReference type="OrthoDB" id="3191556at2759"/>
<dbReference type="InterPro" id="IPR006311">
    <property type="entry name" value="TAT_signal"/>
</dbReference>
<dbReference type="PANTHER" id="PTHR43527">
    <property type="entry name" value="4-DIPHOSPHOCYTIDYL-2-C-METHYL-D-ERYTHRITOL KINASE, CHLOROPLASTIC"/>
    <property type="match status" value="1"/>
</dbReference>
<dbReference type="GO" id="GO:0016114">
    <property type="term" value="P:terpenoid biosynthetic process"/>
    <property type="evidence" value="ECO:0007669"/>
    <property type="project" value="InterPro"/>
</dbReference>
<dbReference type="Gene3D" id="3.30.70.890">
    <property type="entry name" value="GHMP kinase, C-terminal domain"/>
    <property type="match status" value="1"/>
</dbReference>
<dbReference type="InterPro" id="IPR004424">
    <property type="entry name" value="IspE"/>
</dbReference>
<dbReference type="eggNOG" id="ENOG502QT9C">
    <property type="taxonomic scope" value="Eukaryota"/>
</dbReference>
<proteinExistence type="inferred from homology"/>
<evidence type="ECO:0000313" key="7">
    <source>
        <dbReference type="EMBL" id="EEH52454.1"/>
    </source>
</evidence>
<name>C1N6D2_MICPC</name>
<dbReference type="EMBL" id="GG663748">
    <property type="protein sequence ID" value="EEH52454.1"/>
    <property type="molecule type" value="Genomic_DNA"/>
</dbReference>
<keyword evidence="8" id="KW-1185">Reference proteome</keyword>
<dbReference type="GeneID" id="9688951"/>
<sequence>MSRVLPAAVPRATARDVSRARRAPSSPSVRGGRNVRSSHLAASASRASSTVSMTTTTTRRRAVNGAGVVAAAASASSLDAAPSDATSFFSPSKINLFLRVVRRRDDGYHDLASLFHVIDLGDDMKFALSSSTTRDTLVCDDDTIPLDDSNLVIKALNLWREKTGSEQRFWVELKKNVPHGAGLGGGSGNAATAMWAANDLCGKPASEADLLLWSGDIGSDISVFFSTGAAYCTGRGEIVEDVDPPLPLDTPILLVKPNVGLSTPAIFKALDLDGRSAEDPLGLLEKIKAEGPKDSICVNDLEAPAFSKLPELLELKKRLKADGGDGVKSVFMSGSGSTIVQIGDDDVPGFVADDDALFRAKTRLITRKKGEWYAPSPFLEVK</sequence>
<evidence type="ECO:0000256" key="2">
    <source>
        <dbReference type="ARBA" id="ARBA00022741"/>
    </source>
</evidence>
<keyword evidence="4" id="KW-0067">ATP-binding</keyword>
<evidence type="ECO:0000256" key="1">
    <source>
        <dbReference type="ARBA" id="ARBA00022679"/>
    </source>
</evidence>
<dbReference type="Proteomes" id="UP000001876">
    <property type="component" value="Unassembled WGS sequence"/>
</dbReference>
<dbReference type="OMA" id="ACDALWG"/>
<dbReference type="NCBIfam" id="TIGR00154">
    <property type="entry name" value="ispE"/>
    <property type="match status" value="1"/>
</dbReference>
<dbReference type="PANTHER" id="PTHR43527:SF2">
    <property type="entry name" value="4-DIPHOSPHOCYTIDYL-2-C-METHYL-D-ERYTHRITOL KINASE, CHLOROPLASTIC"/>
    <property type="match status" value="1"/>
</dbReference>
<dbReference type="GO" id="GO:0050515">
    <property type="term" value="F:4-(cytidine 5'-diphospho)-2-C-methyl-D-erythritol kinase activity"/>
    <property type="evidence" value="ECO:0007669"/>
    <property type="project" value="InterPro"/>
</dbReference>
<keyword evidence="1" id="KW-0808">Transferase</keyword>
<evidence type="ECO:0000256" key="5">
    <source>
        <dbReference type="SAM" id="MobiDB-lite"/>
    </source>
</evidence>
<evidence type="ECO:0000313" key="8">
    <source>
        <dbReference type="Proteomes" id="UP000001876"/>
    </source>
</evidence>
<gene>
    <name evidence="7" type="ORF">MICPUCDRAFT_53244</name>
</gene>
<feature type="domain" description="GHMP kinase N-terminal" evidence="6">
    <location>
        <begin position="150"/>
        <end position="221"/>
    </location>
</feature>
<dbReference type="InterPro" id="IPR014721">
    <property type="entry name" value="Ribsml_uS5_D2-typ_fold_subgr"/>
</dbReference>
<dbReference type="FunFam" id="3.30.230.10:FF:000045">
    <property type="entry name" value="4-diphosphocytidyl-2-C-methyl-D-erythritol kinase, chloroplastic"/>
    <property type="match status" value="1"/>
</dbReference>
<dbReference type="STRING" id="564608.C1N6D2"/>
<dbReference type="InterPro" id="IPR036554">
    <property type="entry name" value="GHMP_kinase_C_sf"/>
</dbReference>
<feature type="compositionally biased region" description="Low complexity" evidence="5">
    <location>
        <begin position="23"/>
        <end position="59"/>
    </location>
</feature>
<dbReference type="InterPro" id="IPR006204">
    <property type="entry name" value="GHMP_kinase_N_dom"/>
</dbReference>
<protein>
    <submittedName>
        <fullName evidence="7">Predicted protein</fullName>
    </submittedName>
</protein>
<dbReference type="RefSeq" id="XP_003063318.1">
    <property type="nucleotide sequence ID" value="XM_003063272.1"/>
</dbReference>
<dbReference type="Pfam" id="PF00288">
    <property type="entry name" value="GHMP_kinases_N"/>
    <property type="match status" value="1"/>
</dbReference>
<organism evidence="8">
    <name type="scientific">Micromonas pusilla (strain CCMP1545)</name>
    <name type="common">Picoplanktonic green alga</name>
    <dbReference type="NCBI Taxonomy" id="564608"/>
    <lineage>
        <taxon>Eukaryota</taxon>
        <taxon>Viridiplantae</taxon>
        <taxon>Chlorophyta</taxon>
        <taxon>Mamiellophyceae</taxon>
        <taxon>Mamiellales</taxon>
        <taxon>Mamiellaceae</taxon>
        <taxon>Micromonas</taxon>
    </lineage>
</organism>
<dbReference type="GO" id="GO:0005524">
    <property type="term" value="F:ATP binding"/>
    <property type="evidence" value="ECO:0007669"/>
    <property type="project" value="UniProtKB-KW"/>
</dbReference>
<evidence type="ECO:0000256" key="4">
    <source>
        <dbReference type="ARBA" id="ARBA00022840"/>
    </source>
</evidence>
<dbReference type="AlphaFoldDB" id="C1N6D2"/>
<keyword evidence="2" id="KW-0547">Nucleotide-binding</keyword>
<dbReference type="HAMAP" id="MF_00061">
    <property type="entry name" value="IspE"/>
    <property type="match status" value="1"/>
</dbReference>
<evidence type="ECO:0000259" key="6">
    <source>
        <dbReference type="Pfam" id="PF00288"/>
    </source>
</evidence>
<accession>C1N6D2</accession>
<dbReference type="InterPro" id="IPR020568">
    <property type="entry name" value="Ribosomal_Su5_D2-typ_SF"/>
</dbReference>
<dbReference type="SUPFAM" id="SSF54211">
    <property type="entry name" value="Ribosomal protein S5 domain 2-like"/>
    <property type="match status" value="1"/>
</dbReference>
<reference evidence="7 8" key="1">
    <citation type="journal article" date="2009" name="Science">
        <title>Green evolution and dynamic adaptations revealed by genomes of the marine picoeukaryotes Micromonas.</title>
        <authorList>
            <person name="Worden A.Z."/>
            <person name="Lee J.H."/>
            <person name="Mock T."/>
            <person name="Rouze P."/>
            <person name="Simmons M.P."/>
            <person name="Aerts A.L."/>
            <person name="Allen A.E."/>
            <person name="Cuvelier M.L."/>
            <person name="Derelle E."/>
            <person name="Everett M.V."/>
            <person name="Foulon E."/>
            <person name="Grimwood J."/>
            <person name="Gundlach H."/>
            <person name="Henrissat B."/>
            <person name="Napoli C."/>
            <person name="McDonald S.M."/>
            <person name="Parker M.S."/>
            <person name="Rombauts S."/>
            <person name="Salamov A."/>
            <person name="Von Dassow P."/>
            <person name="Badger J.H."/>
            <person name="Coutinho P.M."/>
            <person name="Demir E."/>
            <person name="Dubchak I."/>
            <person name="Gentemann C."/>
            <person name="Eikrem W."/>
            <person name="Gready J.E."/>
            <person name="John U."/>
            <person name="Lanier W."/>
            <person name="Lindquist E.A."/>
            <person name="Lucas S."/>
            <person name="Mayer K.F."/>
            <person name="Moreau H."/>
            <person name="Not F."/>
            <person name="Otillar R."/>
            <person name="Panaud O."/>
            <person name="Pangilinan J."/>
            <person name="Paulsen I."/>
            <person name="Piegu B."/>
            <person name="Poliakov A."/>
            <person name="Robbens S."/>
            <person name="Schmutz J."/>
            <person name="Toulza E."/>
            <person name="Wyss T."/>
            <person name="Zelensky A."/>
            <person name="Zhou K."/>
            <person name="Armbrust E.V."/>
            <person name="Bhattacharya D."/>
            <person name="Goodenough U.W."/>
            <person name="Van de Peer Y."/>
            <person name="Grigoriev I.V."/>
        </authorList>
    </citation>
    <scope>NUCLEOTIDE SEQUENCE [LARGE SCALE GENOMIC DNA]</scope>
    <source>
        <strain evidence="7 8">CCMP1545</strain>
    </source>
</reference>
<keyword evidence="3" id="KW-0418">Kinase</keyword>